<proteinExistence type="inferred from homology"/>
<feature type="region of interest" description="Disordered" evidence="7">
    <location>
        <begin position="1"/>
        <end position="44"/>
    </location>
</feature>
<sequence>MVKGRHGRSGDSDPSGTALEVPPHAGAGAVRRKGPAHAAPAREDEGGGLKELAIDLVVLIAAFVLVRVFLLGLYVIPSGSMEDTLGIGDRVITTNGLTRKLVKPRRGDIVVFVDPAGWLSKEGSSGGPSIMKSDFLIKRLIGMPGDTVECAGSGAPVKVNGVALDETSYIRPGSDPSAFAFKVKVSEDHVFVLGDNRSNSADSRYHQGDGHNGLVPMENIKGTGLVTYWPLTHWKMLNNRHSAFDGVPAPGGSGAAYAGPAPSDAGEAASGTGAAGYGTGR</sequence>
<feature type="domain" description="Peptidase S26" evidence="8">
    <location>
        <begin position="51"/>
        <end position="229"/>
    </location>
</feature>
<dbReference type="Pfam" id="PF10502">
    <property type="entry name" value="Peptidase_S26"/>
    <property type="match status" value="1"/>
</dbReference>
<dbReference type="EC" id="3.4.21.89" evidence="4 6"/>
<organism evidence="9 10">
    <name type="scientific">Bifidobacterium favimelis</name>
    <dbReference type="NCBI Taxonomy" id="3122979"/>
    <lineage>
        <taxon>Bacteria</taxon>
        <taxon>Bacillati</taxon>
        <taxon>Actinomycetota</taxon>
        <taxon>Actinomycetes</taxon>
        <taxon>Bifidobacteriales</taxon>
        <taxon>Bifidobacteriaceae</taxon>
        <taxon>Bifidobacterium</taxon>
    </lineage>
</organism>
<evidence type="ECO:0000313" key="10">
    <source>
        <dbReference type="Proteomes" id="UP001373159"/>
    </source>
</evidence>
<evidence type="ECO:0000259" key="8">
    <source>
        <dbReference type="Pfam" id="PF10502"/>
    </source>
</evidence>
<dbReference type="RefSeq" id="WP_340469601.1">
    <property type="nucleotide sequence ID" value="NZ_JBANBB010000001.1"/>
</dbReference>
<keyword evidence="6" id="KW-0645">Protease</keyword>
<dbReference type="PROSITE" id="PS00761">
    <property type="entry name" value="SPASE_I_3"/>
    <property type="match status" value="1"/>
</dbReference>
<keyword evidence="6" id="KW-1133">Transmembrane helix</keyword>
<evidence type="ECO:0000313" key="9">
    <source>
        <dbReference type="EMBL" id="MEK0307027.1"/>
    </source>
</evidence>
<evidence type="ECO:0000256" key="6">
    <source>
        <dbReference type="RuleBase" id="RU362042"/>
    </source>
</evidence>
<comment type="similarity">
    <text evidence="3 6">Belongs to the peptidase S26 family.</text>
</comment>
<keyword evidence="6" id="KW-0812">Transmembrane</keyword>
<accession>A0ABU8ZPU1</accession>
<reference evidence="9 10" key="1">
    <citation type="submission" date="2024-02" db="EMBL/GenBank/DDBJ databases">
        <title>Bifidobacterium honeyensis sp. nov., isolated from the comb honey.</title>
        <authorList>
            <person name="Liu W."/>
            <person name="Li Y."/>
        </authorList>
    </citation>
    <scope>NUCLEOTIDE SEQUENCE [LARGE SCALE GENOMIC DNA]</scope>
    <source>
        <strain evidence="9 10">IMAU50988</strain>
    </source>
</reference>
<dbReference type="InterPro" id="IPR036286">
    <property type="entry name" value="LexA/Signal_pep-like_sf"/>
</dbReference>
<evidence type="ECO:0000256" key="1">
    <source>
        <dbReference type="ARBA" id="ARBA00000677"/>
    </source>
</evidence>
<dbReference type="EMBL" id="JBANBB010000001">
    <property type="protein sequence ID" value="MEK0307027.1"/>
    <property type="molecule type" value="Genomic_DNA"/>
</dbReference>
<dbReference type="GO" id="GO:0009003">
    <property type="term" value="F:signal peptidase activity"/>
    <property type="evidence" value="ECO:0007669"/>
    <property type="project" value="UniProtKB-EC"/>
</dbReference>
<dbReference type="NCBIfam" id="TIGR02227">
    <property type="entry name" value="sigpep_I_bact"/>
    <property type="match status" value="1"/>
</dbReference>
<dbReference type="InterPro" id="IPR019533">
    <property type="entry name" value="Peptidase_S26"/>
</dbReference>
<keyword evidence="5 6" id="KW-0378">Hydrolase</keyword>
<comment type="caution">
    <text evidence="9">The sequence shown here is derived from an EMBL/GenBank/DDBJ whole genome shotgun (WGS) entry which is preliminary data.</text>
</comment>
<evidence type="ECO:0000256" key="4">
    <source>
        <dbReference type="ARBA" id="ARBA00013208"/>
    </source>
</evidence>
<comment type="catalytic activity">
    <reaction evidence="1 6">
        <text>Cleavage of hydrophobic, N-terminal signal or leader sequences from secreted and periplasmic proteins.</text>
        <dbReference type="EC" id="3.4.21.89"/>
    </reaction>
</comment>
<dbReference type="PRINTS" id="PR00727">
    <property type="entry name" value="LEADERPTASE"/>
</dbReference>
<gene>
    <name evidence="9" type="primary">lepB</name>
    <name evidence="9" type="ORF">V8P97_06075</name>
</gene>
<protein>
    <recommendedName>
        <fullName evidence="4 6">Signal peptidase I</fullName>
        <ecNumber evidence="4 6">3.4.21.89</ecNumber>
    </recommendedName>
</protein>
<dbReference type="Proteomes" id="UP001373159">
    <property type="component" value="Unassembled WGS sequence"/>
</dbReference>
<evidence type="ECO:0000256" key="3">
    <source>
        <dbReference type="ARBA" id="ARBA00009370"/>
    </source>
</evidence>
<keyword evidence="10" id="KW-1185">Reference proteome</keyword>
<keyword evidence="6" id="KW-0472">Membrane</keyword>
<evidence type="ECO:0000256" key="2">
    <source>
        <dbReference type="ARBA" id="ARBA00004401"/>
    </source>
</evidence>
<dbReference type="PANTHER" id="PTHR43390">
    <property type="entry name" value="SIGNAL PEPTIDASE I"/>
    <property type="match status" value="1"/>
</dbReference>
<evidence type="ECO:0000256" key="5">
    <source>
        <dbReference type="ARBA" id="ARBA00022801"/>
    </source>
</evidence>
<dbReference type="SUPFAM" id="SSF51306">
    <property type="entry name" value="LexA/Signal peptidase"/>
    <property type="match status" value="1"/>
</dbReference>
<comment type="subcellular location">
    <subcellularLocation>
        <location evidence="2">Cell membrane</location>
        <topology evidence="2">Single-pass type II membrane protein</topology>
    </subcellularLocation>
    <subcellularLocation>
        <location evidence="6">Membrane</location>
        <topology evidence="6">Single-pass type II membrane protein</topology>
    </subcellularLocation>
</comment>
<evidence type="ECO:0000256" key="7">
    <source>
        <dbReference type="SAM" id="MobiDB-lite"/>
    </source>
</evidence>
<name>A0ABU8ZPU1_9BIFI</name>
<dbReference type="PANTHER" id="PTHR43390:SF1">
    <property type="entry name" value="CHLOROPLAST PROCESSING PEPTIDASE"/>
    <property type="match status" value="1"/>
</dbReference>
<feature type="transmembrane region" description="Helical" evidence="6">
    <location>
        <begin position="52"/>
        <end position="76"/>
    </location>
</feature>
<feature type="region of interest" description="Disordered" evidence="7">
    <location>
        <begin position="254"/>
        <end position="281"/>
    </location>
</feature>
<dbReference type="CDD" id="cd06530">
    <property type="entry name" value="S26_SPase_I"/>
    <property type="match status" value="1"/>
</dbReference>
<dbReference type="Gene3D" id="2.10.109.10">
    <property type="entry name" value="Umud Fragment, subunit A"/>
    <property type="match status" value="1"/>
</dbReference>
<feature type="compositionally biased region" description="Low complexity" evidence="7">
    <location>
        <begin position="255"/>
        <end position="272"/>
    </location>
</feature>
<dbReference type="InterPro" id="IPR000223">
    <property type="entry name" value="Pept_S26A_signal_pept_1"/>
</dbReference>
<dbReference type="InterPro" id="IPR019758">
    <property type="entry name" value="Pept_S26A_signal_pept_1_CS"/>
</dbReference>